<dbReference type="EMBL" id="JBAMIC010000012">
    <property type="protein sequence ID" value="KAK7098849.1"/>
    <property type="molecule type" value="Genomic_DNA"/>
</dbReference>
<proteinExistence type="predicted"/>
<evidence type="ECO:0000313" key="2">
    <source>
        <dbReference type="EMBL" id="KAK7098849.1"/>
    </source>
</evidence>
<comment type="caution">
    <text evidence="2">The sequence shown here is derived from an EMBL/GenBank/DDBJ whole genome shotgun (WGS) entry which is preliminary data.</text>
</comment>
<keyword evidence="1" id="KW-0732">Signal</keyword>
<gene>
    <name evidence="2" type="ORF">V1264_003072</name>
</gene>
<keyword evidence="3" id="KW-1185">Reference proteome</keyword>
<evidence type="ECO:0000313" key="3">
    <source>
        <dbReference type="Proteomes" id="UP001374579"/>
    </source>
</evidence>
<accession>A0AAN9B547</accession>
<dbReference type="AlphaFoldDB" id="A0AAN9B547"/>
<dbReference type="Proteomes" id="UP001374579">
    <property type="component" value="Unassembled WGS sequence"/>
</dbReference>
<organism evidence="2 3">
    <name type="scientific">Littorina saxatilis</name>
    <dbReference type="NCBI Taxonomy" id="31220"/>
    <lineage>
        <taxon>Eukaryota</taxon>
        <taxon>Metazoa</taxon>
        <taxon>Spiralia</taxon>
        <taxon>Lophotrochozoa</taxon>
        <taxon>Mollusca</taxon>
        <taxon>Gastropoda</taxon>
        <taxon>Caenogastropoda</taxon>
        <taxon>Littorinimorpha</taxon>
        <taxon>Littorinoidea</taxon>
        <taxon>Littorinidae</taxon>
        <taxon>Littorina</taxon>
    </lineage>
</organism>
<sequence>MSVSTIFCVTLTLTLTVTQIEAAADIKSVVYTRKENSRVEVLQEVPLCLNGTCHGGRTTCVLKCITHAQCTGVNFRASDRQCMGVARSVYDFQSNIQADGNWENFSPDAREVRDGDWILVFRAQRGMDVSSDYDGKTLLAWNDDTLRSDDTLNTLDPDCFTSLKGGCPDFYRSRWLSTWPSGQIDKVRLALYTGGVLDVHMEFNGTGSSRHDWYHTDRLLNSSWTDLVPGDPANVLSLNGHLTNDRIFIATSTSDENDCNQMGWLLVINNIRQQLCPYDKKTALILPSYDSNVPQFLFSKVSHKINFYEGTCDCQQA</sequence>
<feature type="signal peptide" evidence="1">
    <location>
        <begin position="1"/>
        <end position="22"/>
    </location>
</feature>
<protein>
    <submittedName>
        <fullName evidence="2">Uncharacterized protein</fullName>
    </submittedName>
</protein>
<feature type="chain" id="PRO_5043025687" evidence="1">
    <location>
        <begin position="23"/>
        <end position="317"/>
    </location>
</feature>
<evidence type="ECO:0000256" key="1">
    <source>
        <dbReference type="SAM" id="SignalP"/>
    </source>
</evidence>
<reference evidence="2 3" key="1">
    <citation type="submission" date="2024-02" db="EMBL/GenBank/DDBJ databases">
        <title>Chromosome-scale genome assembly of the rough periwinkle Littorina saxatilis.</title>
        <authorList>
            <person name="De Jode A."/>
            <person name="Faria R."/>
            <person name="Formenti G."/>
            <person name="Sims Y."/>
            <person name="Smith T.P."/>
            <person name="Tracey A."/>
            <person name="Wood J.M.D."/>
            <person name="Zagrodzka Z.B."/>
            <person name="Johannesson K."/>
            <person name="Butlin R.K."/>
            <person name="Leder E.H."/>
        </authorList>
    </citation>
    <scope>NUCLEOTIDE SEQUENCE [LARGE SCALE GENOMIC DNA]</scope>
    <source>
        <strain evidence="2">Snail1</strain>
        <tissue evidence="2">Muscle</tissue>
    </source>
</reference>
<name>A0AAN9B547_9CAEN</name>